<dbReference type="EMBL" id="VBAM01000269">
    <property type="protein sequence ID" value="TMJ10860.1"/>
    <property type="molecule type" value="Genomic_DNA"/>
</dbReference>
<organism evidence="4 5">
    <name type="scientific">Candidatus Segetimicrobium genomatis</name>
    <dbReference type="NCBI Taxonomy" id="2569760"/>
    <lineage>
        <taxon>Bacteria</taxon>
        <taxon>Bacillati</taxon>
        <taxon>Candidatus Sysuimicrobiota</taxon>
        <taxon>Candidatus Sysuimicrobiia</taxon>
        <taxon>Candidatus Sysuimicrobiales</taxon>
        <taxon>Candidatus Segetimicrobiaceae</taxon>
        <taxon>Candidatus Segetimicrobium</taxon>
    </lineage>
</organism>
<feature type="domain" description="PepSY" evidence="3">
    <location>
        <begin position="71"/>
        <end position="127"/>
    </location>
</feature>
<feature type="region of interest" description="Disordered" evidence="1">
    <location>
        <begin position="132"/>
        <end position="153"/>
    </location>
</feature>
<dbReference type="Gene3D" id="3.10.450.40">
    <property type="match status" value="1"/>
</dbReference>
<sequence>MAMKKFVLAKRNTRSTRVAAGIAAAGLAAAFLGGSAFAQTGPTQTTKEPPYACSIKVPSGTRDSGVAALAKISEAQARQAAAAAVPGTVLRAEIENENGCAVYGVEIKAANGKVHDVKVDAGTGAVVHQELAAKAGDEHEGENGVENGPETKH</sequence>
<dbReference type="Pfam" id="PF03413">
    <property type="entry name" value="PepSY"/>
    <property type="match status" value="1"/>
</dbReference>
<accession>A0A537LS76</accession>
<feature type="chain" id="PRO_5021828683" evidence="2">
    <location>
        <begin position="39"/>
        <end position="153"/>
    </location>
</feature>
<gene>
    <name evidence="4" type="ORF">E6H02_07490</name>
</gene>
<dbReference type="Proteomes" id="UP000320393">
    <property type="component" value="Unassembled WGS sequence"/>
</dbReference>
<proteinExistence type="predicted"/>
<reference evidence="4 5" key="1">
    <citation type="journal article" date="2019" name="Nat. Microbiol.">
        <title>Mediterranean grassland soil C-N compound turnover is dependent on rainfall and depth, and is mediated by genomically divergent microorganisms.</title>
        <authorList>
            <person name="Diamond S."/>
            <person name="Andeer P.F."/>
            <person name="Li Z."/>
            <person name="Crits-Christoph A."/>
            <person name="Burstein D."/>
            <person name="Anantharaman K."/>
            <person name="Lane K.R."/>
            <person name="Thomas B.C."/>
            <person name="Pan C."/>
            <person name="Northen T.R."/>
            <person name="Banfield J.F."/>
        </authorList>
    </citation>
    <scope>NUCLEOTIDE SEQUENCE [LARGE SCALE GENOMIC DNA]</scope>
    <source>
        <strain evidence="4">NP_5</strain>
    </source>
</reference>
<evidence type="ECO:0000259" key="3">
    <source>
        <dbReference type="Pfam" id="PF03413"/>
    </source>
</evidence>
<feature type="signal peptide" evidence="2">
    <location>
        <begin position="1"/>
        <end position="38"/>
    </location>
</feature>
<comment type="caution">
    <text evidence="4">The sequence shown here is derived from an EMBL/GenBank/DDBJ whole genome shotgun (WGS) entry which is preliminary data.</text>
</comment>
<dbReference type="InterPro" id="IPR025711">
    <property type="entry name" value="PepSY"/>
</dbReference>
<evidence type="ECO:0000313" key="4">
    <source>
        <dbReference type="EMBL" id="TMJ10860.1"/>
    </source>
</evidence>
<evidence type="ECO:0000313" key="5">
    <source>
        <dbReference type="Proteomes" id="UP000320393"/>
    </source>
</evidence>
<name>A0A537LS76_9BACT</name>
<keyword evidence="2" id="KW-0732">Signal</keyword>
<protein>
    <submittedName>
        <fullName evidence="4">Peptidase M4</fullName>
    </submittedName>
</protein>
<dbReference type="AlphaFoldDB" id="A0A537LS76"/>
<evidence type="ECO:0000256" key="2">
    <source>
        <dbReference type="SAM" id="SignalP"/>
    </source>
</evidence>
<evidence type="ECO:0000256" key="1">
    <source>
        <dbReference type="SAM" id="MobiDB-lite"/>
    </source>
</evidence>